<dbReference type="PATRIC" id="fig|28087.4.peg.992"/>
<accession>A0A0W0YN63</accession>
<evidence type="ECO:0000313" key="1">
    <source>
        <dbReference type="EMBL" id="KTD58322.1"/>
    </source>
</evidence>
<dbReference type="Proteomes" id="UP000054621">
    <property type="component" value="Unassembled WGS sequence"/>
</dbReference>
<comment type="caution">
    <text evidence="1">The sequence shown here is derived from an EMBL/GenBank/DDBJ whole genome shotgun (WGS) entry which is preliminary data.</text>
</comment>
<dbReference type="eggNOG" id="ENOG5030T01">
    <property type="taxonomic scope" value="Bacteria"/>
</dbReference>
<dbReference type="OrthoDB" id="5648729at2"/>
<protein>
    <submittedName>
        <fullName evidence="1">Caleosin related protein</fullName>
    </submittedName>
</protein>
<dbReference type="AlphaFoldDB" id="A0A0W0YN63"/>
<name>A0A0W0YN63_9GAMM</name>
<dbReference type="EMBL" id="LNYV01000013">
    <property type="protein sequence ID" value="KTD58322.1"/>
    <property type="molecule type" value="Genomic_DNA"/>
</dbReference>
<dbReference type="InterPro" id="IPR007736">
    <property type="entry name" value="Caleosin-related"/>
</dbReference>
<evidence type="ECO:0000313" key="2">
    <source>
        <dbReference type="Proteomes" id="UP000054621"/>
    </source>
</evidence>
<gene>
    <name evidence="1" type="ORF">Lsai_0929</name>
</gene>
<organism evidence="1 2">
    <name type="scientific">Legionella sainthelensi</name>
    <dbReference type="NCBI Taxonomy" id="28087"/>
    <lineage>
        <taxon>Bacteria</taxon>
        <taxon>Pseudomonadati</taxon>
        <taxon>Pseudomonadota</taxon>
        <taxon>Gammaproteobacteria</taxon>
        <taxon>Legionellales</taxon>
        <taxon>Legionellaceae</taxon>
        <taxon>Legionella</taxon>
    </lineage>
</organism>
<sequence length="263" mass="29706">MAGILSFFLDVPVKKPSSEAETFSEKRKSDFLPDTFRIALNNMKSEENLAKYLHKQAQLHPQEYREAIQSYFKEKLDKRTALMRHVSFFDSENTSTLSFMNVVQGFKDLGFGTLSAYLNTALVIGGGILGTQKLEPPIEKVHNLTHPVSHTALFNQNPSKFNNIAHEKFIKNMIERKMKGRDKLGEEDIIALVDEIGKQHPKTGLGKVFAEFLRPLQIVAFTNVMNLCGGFLTQQDLADFFSGTLFYAIAEPSSVAHRVMTMR</sequence>
<proteinExistence type="predicted"/>
<reference evidence="1 2" key="1">
    <citation type="submission" date="2015-11" db="EMBL/GenBank/DDBJ databases">
        <title>Genomic analysis of 38 Legionella species identifies large and diverse effector repertoires.</title>
        <authorList>
            <person name="Burstein D."/>
            <person name="Amaro F."/>
            <person name="Zusman T."/>
            <person name="Lifshitz Z."/>
            <person name="Cohen O."/>
            <person name="Gilbert J.A."/>
            <person name="Pupko T."/>
            <person name="Shuman H.A."/>
            <person name="Segal G."/>
        </authorList>
    </citation>
    <scope>NUCLEOTIDE SEQUENCE [LARGE SCALE GENOMIC DNA]</scope>
    <source>
        <strain evidence="1 2">Mt.St.Helens-4</strain>
    </source>
</reference>
<dbReference type="RefSeq" id="WP_027272499.1">
    <property type="nucleotide sequence ID" value="NZ_CAAAJE010000002.1"/>
</dbReference>
<dbReference type="Pfam" id="PF05042">
    <property type="entry name" value="Caleosin"/>
    <property type="match status" value="1"/>
</dbReference>